<feature type="compositionally biased region" description="Polar residues" evidence="1">
    <location>
        <begin position="319"/>
        <end position="338"/>
    </location>
</feature>
<proteinExistence type="predicted"/>
<feature type="region of interest" description="Disordered" evidence="1">
    <location>
        <begin position="159"/>
        <end position="429"/>
    </location>
</feature>
<gene>
    <name evidence="2" type="ORF">KI387_005606</name>
</gene>
<reference evidence="2 3" key="1">
    <citation type="journal article" date="2021" name="Nat. Plants">
        <title>The Taxus genome provides insights into paclitaxel biosynthesis.</title>
        <authorList>
            <person name="Xiong X."/>
            <person name="Gou J."/>
            <person name="Liao Q."/>
            <person name="Li Y."/>
            <person name="Zhou Q."/>
            <person name="Bi G."/>
            <person name="Li C."/>
            <person name="Du R."/>
            <person name="Wang X."/>
            <person name="Sun T."/>
            <person name="Guo L."/>
            <person name="Liang H."/>
            <person name="Lu P."/>
            <person name="Wu Y."/>
            <person name="Zhang Z."/>
            <person name="Ro D.K."/>
            <person name="Shang Y."/>
            <person name="Huang S."/>
            <person name="Yan J."/>
        </authorList>
    </citation>
    <scope>NUCLEOTIDE SEQUENCE [LARGE SCALE GENOMIC DNA]</scope>
    <source>
        <strain evidence="2">Ta-2019</strain>
    </source>
</reference>
<comment type="caution">
    <text evidence="2">The sequence shown here is derived from an EMBL/GenBank/DDBJ whole genome shotgun (WGS) entry which is preliminary data.</text>
</comment>
<evidence type="ECO:0000313" key="3">
    <source>
        <dbReference type="Proteomes" id="UP000824469"/>
    </source>
</evidence>
<accession>A0AA38LHS4</accession>
<dbReference type="EMBL" id="JAHRHJ020000002">
    <property type="protein sequence ID" value="KAH9325428.1"/>
    <property type="molecule type" value="Genomic_DNA"/>
</dbReference>
<feature type="region of interest" description="Disordered" evidence="1">
    <location>
        <begin position="450"/>
        <end position="502"/>
    </location>
</feature>
<dbReference type="PANTHER" id="PTHR31949">
    <property type="entry name" value="GASTRIC MUCIN-LIKE PROTEIN"/>
    <property type="match status" value="1"/>
</dbReference>
<dbReference type="GO" id="GO:0055028">
    <property type="term" value="C:cortical microtubule"/>
    <property type="evidence" value="ECO:0007669"/>
    <property type="project" value="TreeGrafter"/>
</dbReference>
<feature type="compositionally biased region" description="Polar residues" evidence="1">
    <location>
        <begin position="159"/>
        <end position="171"/>
    </location>
</feature>
<dbReference type="GO" id="GO:0043622">
    <property type="term" value="P:cortical microtubule organization"/>
    <property type="evidence" value="ECO:0007669"/>
    <property type="project" value="TreeGrafter"/>
</dbReference>
<feature type="compositionally biased region" description="Polar residues" evidence="1">
    <location>
        <begin position="381"/>
        <end position="403"/>
    </location>
</feature>
<dbReference type="OMA" id="HEMPGYS"/>
<dbReference type="Proteomes" id="UP000824469">
    <property type="component" value="Unassembled WGS sequence"/>
</dbReference>
<evidence type="ECO:0000313" key="2">
    <source>
        <dbReference type="EMBL" id="KAH9325428.1"/>
    </source>
</evidence>
<name>A0AA38LHS4_TAXCH</name>
<organism evidence="2 3">
    <name type="scientific">Taxus chinensis</name>
    <name type="common">Chinese yew</name>
    <name type="synonym">Taxus wallichiana var. chinensis</name>
    <dbReference type="NCBI Taxonomy" id="29808"/>
    <lineage>
        <taxon>Eukaryota</taxon>
        <taxon>Viridiplantae</taxon>
        <taxon>Streptophyta</taxon>
        <taxon>Embryophyta</taxon>
        <taxon>Tracheophyta</taxon>
        <taxon>Spermatophyta</taxon>
        <taxon>Pinopsida</taxon>
        <taxon>Pinidae</taxon>
        <taxon>Conifers II</taxon>
        <taxon>Cupressales</taxon>
        <taxon>Taxaceae</taxon>
        <taxon>Taxus</taxon>
    </lineage>
</organism>
<keyword evidence="3" id="KW-1185">Reference proteome</keyword>
<feature type="region of interest" description="Disordered" evidence="1">
    <location>
        <begin position="64"/>
        <end position="97"/>
    </location>
</feature>
<evidence type="ECO:0000256" key="1">
    <source>
        <dbReference type="SAM" id="MobiDB-lite"/>
    </source>
</evidence>
<dbReference type="PANTHER" id="PTHR31949:SF20">
    <property type="entry name" value="OS01G0141900 PROTEIN"/>
    <property type="match status" value="1"/>
</dbReference>
<dbReference type="AlphaFoldDB" id="A0AA38LHS4"/>
<feature type="compositionally biased region" description="Polar residues" evidence="1">
    <location>
        <begin position="245"/>
        <end position="257"/>
    </location>
</feature>
<feature type="compositionally biased region" description="Low complexity" evidence="1">
    <location>
        <begin position="262"/>
        <end position="274"/>
    </location>
</feature>
<feature type="non-terminal residue" evidence="2">
    <location>
        <position position="502"/>
    </location>
</feature>
<feature type="compositionally biased region" description="Low complexity" evidence="1">
    <location>
        <begin position="282"/>
        <end position="318"/>
    </location>
</feature>
<feature type="compositionally biased region" description="Polar residues" evidence="1">
    <location>
        <begin position="219"/>
        <end position="236"/>
    </location>
</feature>
<feature type="compositionally biased region" description="Basic and acidic residues" evidence="1">
    <location>
        <begin position="493"/>
        <end position="502"/>
    </location>
</feature>
<protein>
    <submittedName>
        <fullName evidence="2">Uncharacterized protein</fullName>
    </submittedName>
</protein>
<feature type="compositionally biased region" description="Low complexity" evidence="1">
    <location>
        <begin position="199"/>
        <end position="217"/>
    </location>
</feature>
<sequence>MNTNQRTSRDSAFLMQQNNLLLHRRGRSLSSVVRDRDKERDDDLALFHEMRKREKERILLTARSDDLESSHRAATKPGSSPVYKMPESPVRKTRSDDFLNADGDKNDYDWLLTPPGTPLFPSLEKDMTALVTGQRGTPTVRPLPALKPSRLMNNQMEATSMAARSSLISRQSTTTSSGSNNSMNTNIKRSSMSTGAGHVPSRPSTPTSRPTVSAPRSMMPTSRSGATVSRPSTPTSRPIVPASRSAVTASRPSTPTARHTVPASRPTVPTSRPTVPAPRPTVPASRPSSRPSTPTRRPSTPSSSQFSSIPPGRSSSVSKATSIPFRNSAPSRGSSPTVKSRPCHPASMPDFSLDAPPNLRTTMPERPISATRGRPGAPSAARSTNEAPNASNRPRRQSCSPSITRGRISGESHSSDRSSVQLSKSHCNGNEVMIPGVLGSKMVEKVISARKSVPRQEDQLSTRSITSTIQSKRPIKPASSPDSTGFGRTLSKKSLDMALRHM</sequence>
<feature type="compositionally biased region" description="Polar residues" evidence="1">
    <location>
        <begin position="461"/>
        <end position="471"/>
    </location>
</feature>
<feature type="compositionally biased region" description="Polar residues" evidence="1">
    <location>
        <begin position="417"/>
        <end position="428"/>
    </location>
</feature>
<feature type="compositionally biased region" description="Low complexity" evidence="1">
    <location>
        <begin position="172"/>
        <end position="186"/>
    </location>
</feature>